<evidence type="ECO:0000313" key="6">
    <source>
        <dbReference type="EMBL" id="RKO19974.1"/>
    </source>
</evidence>
<feature type="signal peptide" evidence="5">
    <location>
        <begin position="1"/>
        <end position="24"/>
    </location>
</feature>
<dbReference type="GO" id="GO:0055085">
    <property type="term" value="P:transmembrane transport"/>
    <property type="evidence" value="ECO:0007669"/>
    <property type="project" value="InterPro"/>
</dbReference>
<dbReference type="PANTHER" id="PTHR33376">
    <property type="match status" value="1"/>
</dbReference>
<protein>
    <submittedName>
        <fullName evidence="6">TRAP transporter substrate-binding protein</fullName>
    </submittedName>
</protein>
<feature type="chain" id="PRO_5038815630" evidence="5">
    <location>
        <begin position="25"/>
        <end position="339"/>
    </location>
</feature>
<dbReference type="InterPro" id="IPR018389">
    <property type="entry name" value="DctP_fam"/>
</dbReference>
<gene>
    <name evidence="6" type="ORF">D7Z96_19735</name>
</gene>
<keyword evidence="3" id="KW-0813">Transport</keyword>
<keyword evidence="4 5" id="KW-0732">Signal</keyword>
<name>A0A3B0F457_PSEPS</name>
<evidence type="ECO:0000256" key="4">
    <source>
        <dbReference type="ARBA" id="ARBA00022729"/>
    </source>
</evidence>
<dbReference type="RefSeq" id="WP_120693672.1">
    <property type="nucleotide sequence ID" value="NZ_RBNH01000029.1"/>
</dbReference>
<organism evidence="6 7">
    <name type="scientific">Pseudarthrobacter phenanthrenivorans</name>
    <name type="common">Arthrobacter phenanthrenivorans</name>
    <dbReference type="NCBI Taxonomy" id="361575"/>
    <lineage>
        <taxon>Bacteria</taxon>
        <taxon>Bacillati</taxon>
        <taxon>Actinomycetota</taxon>
        <taxon>Actinomycetes</taxon>
        <taxon>Micrococcales</taxon>
        <taxon>Micrococcaceae</taxon>
        <taxon>Pseudarthrobacter</taxon>
    </lineage>
</organism>
<dbReference type="Gene3D" id="3.40.190.170">
    <property type="entry name" value="Bacterial extracellular solute-binding protein, family 7"/>
    <property type="match status" value="1"/>
</dbReference>
<comment type="subcellular location">
    <subcellularLocation>
        <location evidence="1">Cell envelope</location>
    </subcellularLocation>
</comment>
<proteinExistence type="inferred from homology"/>
<dbReference type="PROSITE" id="PS51257">
    <property type="entry name" value="PROKAR_LIPOPROTEIN"/>
    <property type="match status" value="1"/>
</dbReference>
<dbReference type="GO" id="GO:0030288">
    <property type="term" value="C:outer membrane-bounded periplasmic space"/>
    <property type="evidence" value="ECO:0007669"/>
    <property type="project" value="InterPro"/>
</dbReference>
<comment type="similarity">
    <text evidence="2">Belongs to the bacterial solute-binding protein 7 family.</text>
</comment>
<evidence type="ECO:0000256" key="5">
    <source>
        <dbReference type="SAM" id="SignalP"/>
    </source>
</evidence>
<dbReference type="NCBIfam" id="TIGR00787">
    <property type="entry name" value="dctP"/>
    <property type="match status" value="1"/>
</dbReference>
<dbReference type="NCBIfam" id="NF037995">
    <property type="entry name" value="TRAP_S1"/>
    <property type="match status" value="1"/>
</dbReference>
<dbReference type="InterPro" id="IPR038404">
    <property type="entry name" value="TRAP_DctP_sf"/>
</dbReference>
<evidence type="ECO:0000256" key="1">
    <source>
        <dbReference type="ARBA" id="ARBA00004196"/>
    </source>
</evidence>
<dbReference type="Proteomes" id="UP000273159">
    <property type="component" value="Unassembled WGS sequence"/>
</dbReference>
<comment type="caution">
    <text evidence="6">The sequence shown here is derived from an EMBL/GenBank/DDBJ whole genome shotgun (WGS) entry which is preliminary data.</text>
</comment>
<evidence type="ECO:0000256" key="2">
    <source>
        <dbReference type="ARBA" id="ARBA00009023"/>
    </source>
</evidence>
<dbReference type="CDD" id="cd13603">
    <property type="entry name" value="PBP2_TRAP_Siap_TeaA_like"/>
    <property type="match status" value="1"/>
</dbReference>
<dbReference type="Pfam" id="PF03480">
    <property type="entry name" value="DctP"/>
    <property type="match status" value="1"/>
</dbReference>
<evidence type="ECO:0000313" key="7">
    <source>
        <dbReference type="Proteomes" id="UP000273159"/>
    </source>
</evidence>
<dbReference type="AlphaFoldDB" id="A0A3B0F457"/>
<accession>A0A3B0F457</accession>
<dbReference type="PANTHER" id="PTHR33376:SF4">
    <property type="entry name" value="SIALIC ACID-BINDING PERIPLASMIC PROTEIN SIAP"/>
    <property type="match status" value="1"/>
</dbReference>
<reference evidence="6 7" key="1">
    <citation type="submission" date="2018-10" db="EMBL/GenBank/DDBJ databases">
        <title>Genome-guide identification and characterization of bacteria that degrade polycyclic aromatic hydrocarbons and resist hexavalent chromium simultaneously.</title>
        <authorList>
            <person name="Feng H."/>
        </authorList>
    </citation>
    <scope>NUCLEOTIDE SEQUENCE [LARGE SCALE GENOMIC DNA]</scope>
    <source>
        <strain evidence="6 7">J015</strain>
    </source>
</reference>
<sequence length="339" mass="37455">MLNIKRPLSVVLAGALLFSVTACGGGQQADSASTGGTKTIKIANYFAESHSQNVALREKFKPLVEENTDLKVEIYPNNELGAEAQYTNGLRSGTVEMAVAGMGLQANAPKLGVVEWPFLFEDYDHAQKTLDGDLGDELGQEFKGQGVKLLGWTANGFRNVSSNRPVKSMEDFKGLRLRMPDLPLYIKTGESLGVSVQPMAISEIFTALEQGVIDGQENPYATVRASGWHEVQSHILESQHMFSPNAYLMNTAFWEGLTKEEQAAIQKAADEASDYQWDLSRKSVEEDKKFLQEHGVEITVPDEGFKKEMVEAVQPVYDELYAKHDWAKGFADRVKAAKE</sequence>
<dbReference type="InterPro" id="IPR004682">
    <property type="entry name" value="TRAP_DctP"/>
</dbReference>
<dbReference type="EMBL" id="RBNH01000029">
    <property type="protein sequence ID" value="RKO19974.1"/>
    <property type="molecule type" value="Genomic_DNA"/>
</dbReference>
<dbReference type="PIRSF" id="PIRSF006470">
    <property type="entry name" value="DctB"/>
    <property type="match status" value="1"/>
</dbReference>
<evidence type="ECO:0000256" key="3">
    <source>
        <dbReference type="ARBA" id="ARBA00022448"/>
    </source>
</evidence>
<reference evidence="7" key="2">
    <citation type="submission" date="2018-10" db="EMBL/GenBank/DDBJ databases">
        <authorList>
            <person name="Wang Y."/>
            <person name="Wang J."/>
            <person name="Yang X."/>
            <person name="Wang Z."/>
            <person name="Huang Y."/>
        </authorList>
    </citation>
    <scope>NUCLEOTIDE SEQUENCE [LARGE SCALE GENOMIC DNA]</scope>
    <source>
        <strain evidence="7">J015</strain>
    </source>
</reference>